<dbReference type="SUPFAM" id="SSF57196">
    <property type="entry name" value="EGF/Laminin"/>
    <property type="match status" value="1"/>
</dbReference>
<comment type="caution">
    <text evidence="9">The sequence shown here is derived from an EMBL/GenBank/DDBJ whole genome shotgun (WGS) entry which is preliminary data.</text>
</comment>
<reference evidence="9 10" key="1">
    <citation type="submission" date="2024-02" db="EMBL/GenBank/DDBJ databases">
        <authorList>
            <person name="Daric V."/>
            <person name="Darras S."/>
        </authorList>
    </citation>
    <scope>NUCLEOTIDE SEQUENCE [LARGE SCALE GENOMIC DNA]</scope>
</reference>
<evidence type="ECO:0000256" key="5">
    <source>
        <dbReference type="SAM" id="MobiDB-lite"/>
    </source>
</evidence>
<feature type="chain" id="PRO_5047160391" description="EGF-like domain-containing protein" evidence="7">
    <location>
        <begin position="28"/>
        <end position="528"/>
    </location>
</feature>
<evidence type="ECO:0000313" key="10">
    <source>
        <dbReference type="Proteomes" id="UP001642483"/>
    </source>
</evidence>
<feature type="domain" description="EGF-like" evidence="8">
    <location>
        <begin position="150"/>
        <end position="188"/>
    </location>
</feature>
<keyword evidence="10" id="KW-1185">Reference proteome</keyword>
<keyword evidence="6" id="KW-0472">Membrane</keyword>
<dbReference type="CDD" id="cd00054">
    <property type="entry name" value="EGF_CA"/>
    <property type="match status" value="3"/>
</dbReference>
<feature type="disulfide bond" evidence="4">
    <location>
        <begin position="257"/>
        <end position="266"/>
    </location>
</feature>
<keyword evidence="2" id="KW-0677">Repeat</keyword>
<dbReference type="Gene3D" id="2.10.25.10">
    <property type="entry name" value="Laminin"/>
    <property type="match status" value="5"/>
</dbReference>
<feature type="signal peptide" evidence="7">
    <location>
        <begin position="1"/>
        <end position="27"/>
    </location>
</feature>
<proteinExistence type="predicted"/>
<sequence>MTMKVSEYLWRVAFVTTILALVGTSVGNPNEGDCALRCNLGKGYCQPDGTCSCYPGWEGDNCEQCTLAPGCIHGTCDQPWQCNCKAGYGGRHCHLDMQFCERHNPCYNGATCINKQGSYVCVCPEGYTGRNCNEKRKPVVIVPPTVAHSTQPNVALQCLNGGTCSIGNGIAGCGKCSCPSGYAGDRCETRIKMCLTRPCANGGRCHDLIGDFSCECARGYVGRYCNQDVNECAIMEENACANGGRCINRKGSYRCVCVEGYQGARCEKAVKRLPVPTVSTTTTTTLSVAPVQLGNAVKSKKSSLQTLFSGTGGAKFPKIQRISPPKKSHPASTNIKVTHIIHKLEVESSNSDVSYVENVVDGSALLNSSSDQASVSVVQAVTFAFLGVAVALFIGIAAFMWIYCGKRGRVGAAFCYRGSHQAADDNDAENKRTSRNSIVIPPKTGDAANEKRDIACNPPLYRSKPELVVRTVTPPRGSRNASTKPHPVDCLYVALPQGSNSEIATIDEINSLLDINRLTHSSDHAHPL</sequence>
<evidence type="ECO:0000256" key="1">
    <source>
        <dbReference type="ARBA" id="ARBA00022536"/>
    </source>
</evidence>
<keyword evidence="1 4" id="KW-0245">EGF-like domain</keyword>
<keyword evidence="6" id="KW-1133">Transmembrane helix</keyword>
<protein>
    <recommendedName>
        <fullName evidence="8">EGF-like domain-containing protein</fullName>
    </recommendedName>
</protein>
<dbReference type="PROSITE" id="PS00022">
    <property type="entry name" value="EGF_1"/>
    <property type="match status" value="6"/>
</dbReference>
<comment type="caution">
    <text evidence="4">Lacks conserved residue(s) required for the propagation of feature annotation.</text>
</comment>
<evidence type="ECO:0000256" key="6">
    <source>
        <dbReference type="SAM" id="Phobius"/>
    </source>
</evidence>
<evidence type="ECO:0000256" key="7">
    <source>
        <dbReference type="SAM" id="SignalP"/>
    </source>
</evidence>
<dbReference type="PROSITE" id="PS00010">
    <property type="entry name" value="ASX_HYDROXYL"/>
    <property type="match status" value="3"/>
</dbReference>
<gene>
    <name evidence="9" type="ORF">CVLEPA_LOCUS24860</name>
</gene>
<dbReference type="Pfam" id="PF00053">
    <property type="entry name" value="EGF_laminin"/>
    <property type="match status" value="1"/>
</dbReference>
<feature type="disulfide bond" evidence="4">
    <location>
        <begin position="178"/>
        <end position="187"/>
    </location>
</feature>
<feature type="transmembrane region" description="Helical" evidence="6">
    <location>
        <begin position="377"/>
        <end position="403"/>
    </location>
</feature>
<keyword evidence="6" id="KW-0812">Transmembrane</keyword>
<dbReference type="SMART" id="SM00181">
    <property type="entry name" value="EGF"/>
    <property type="match status" value="6"/>
</dbReference>
<dbReference type="Pfam" id="PF21700">
    <property type="entry name" value="EGF_DL_JAG"/>
    <property type="match status" value="1"/>
</dbReference>
<feature type="disulfide bond" evidence="4">
    <location>
        <begin position="53"/>
        <end position="62"/>
    </location>
</feature>
<dbReference type="Pfam" id="PF00008">
    <property type="entry name" value="EGF"/>
    <property type="match status" value="2"/>
</dbReference>
<feature type="domain" description="EGF-like" evidence="8">
    <location>
        <begin position="190"/>
        <end position="226"/>
    </location>
</feature>
<name>A0ABP0GM56_CLALP</name>
<evidence type="ECO:0000313" key="9">
    <source>
        <dbReference type="EMBL" id="CAK8692118.1"/>
    </source>
</evidence>
<dbReference type="InterPro" id="IPR000152">
    <property type="entry name" value="EGF-type_Asp/Asn_hydroxyl_site"/>
</dbReference>
<feature type="disulfide bond" evidence="4">
    <location>
        <begin position="123"/>
        <end position="132"/>
    </location>
</feature>
<evidence type="ECO:0000256" key="3">
    <source>
        <dbReference type="ARBA" id="ARBA00023157"/>
    </source>
</evidence>
<evidence type="ECO:0000259" key="8">
    <source>
        <dbReference type="PROSITE" id="PS50026"/>
    </source>
</evidence>
<feature type="domain" description="EGF-like" evidence="8">
    <location>
        <begin position="96"/>
        <end position="133"/>
    </location>
</feature>
<feature type="domain" description="EGF-like" evidence="8">
    <location>
        <begin position="30"/>
        <end position="63"/>
    </location>
</feature>
<dbReference type="InterPro" id="IPR018097">
    <property type="entry name" value="EGF_Ca-bd_CS"/>
</dbReference>
<feature type="disulfide bond" evidence="4">
    <location>
        <begin position="216"/>
        <end position="225"/>
    </location>
</feature>
<dbReference type="PROSITE" id="PS01187">
    <property type="entry name" value="EGF_CA"/>
    <property type="match status" value="1"/>
</dbReference>
<dbReference type="InterPro" id="IPR009030">
    <property type="entry name" value="Growth_fac_rcpt_cys_sf"/>
</dbReference>
<evidence type="ECO:0000256" key="2">
    <source>
        <dbReference type="ARBA" id="ARBA00022737"/>
    </source>
</evidence>
<dbReference type="Proteomes" id="UP001642483">
    <property type="component" value="Unassembled WGS sequence"/>
</dbReference>
<dbReference type="PANTHER" id="PTHR24049">
    <property type="entry name" value="CRUMBS FAMILY MEMBER"/>
    <property type="match status" value="1"/>
</dbReference>
<dbReference type="InterPro" id="IPR001881">
    <property type="entry name" value="EGF-like_Ca-bd_dom"/>
</dbReference>
<dbReference type="PROSITE" id="PS50026">
    <property type="entry name" value="EGF_3"/>
    <property type="match status" value="5"/>
</dbReference>
<dbReference type="Pfam" id="PF07645">
    <property type="entry name" value="EGF_CA"/>
    <property type="match status" value="1"/>
</dbReference>
<accession>A0ABP0GM56</accession>
<dbReference type="PROSITE" id="PS01186">
    <property type="entry name" value="EGF_2"/>
    <property type="match status" value="5"/>
</dbReference>
<dbReference type="EMBL" id="CAWYQH010000130">
    <property type="protein sequence ID" value="CAK8692118.1"/>
    <property type="molecule type" value="Genomic_DNA"/>
</dbReference>
<dbReference type="InterPro" id="IPR051022">
    <property type="entry name" value="Notch_Cell-Fate_Det"/>
</dbReference>
<organism evidence="9 10">
    <name type="scientific">Clavelina lepadiformis</name>
    <name type="common">Light-bulb sea squirt</name>
    <name type="synonym">Ascidia lepadiformis</name>
    <dbReference type="NCBI Taxonomy" id="159417"/>
    <lineage>
        <taxon>Eukaryota</taxon>
        <taxon>Metazoa</taxon>
        <taxon>Chordata</taxon>
        <taxon>Tunicata</taxon>
        <taxon>Ascidiacea</taxon>
        <taxon>Aplousobranchia</taxon>
        <taxon>Clavelinidae</taxon>
        <taxon>Clavelina</taxon>
    </lineage>
</organism>
<dbReference type="SUPFAM" id="SSF57184">
    <property type="entry name" value="Growth factor receptor domain"/>
    <property type="match status" value="1"/>
</dbReference>
<dbReference type="SMART" id="SM00179">
    <property type="entry name" value="EGF_CA"/>
    <property type="match status" value="3"/>
</dbReference>
<dbReference type="InterPro" id="IPR049883">
    <property type="entry name" value="NOTCH1_EGF-like"/>
</dbReference>
<keyword evidence="3 4" id="KW-1015">Disulfide bond</keyword>
<feature type="domain" description="EGF-like" evidence="8">
    <location>
        <begin position="228"/>
        <end position="267"/>
    </location>
</feature>
<keyword evidence="7" id="KW-0732">Signal</keyword>
<dbReference type="InterPro" id="IPR000742">
    <property type="entry name" value="EGF"/>
</dbReference>
<feature type="region of interest" description="Disordered" evidence="5">
    <location>
        <begin position="423"/>
        <end position="446"/>
    </location>
</feature>
<evidence type="ECO:0000256" key="4">
    <source>
        <dbReference type="PROSITE-ProRule" id="PRU00076"/>
    </source>
</evidence>
<dbReference type="InterPro" id="IPR002049">
    <property type="entry name" value="LE_dom"/>
</dbReference>